<name>A0AAD3H1W0_9STRA</name>
<dbReference type="InterPro" id="IPR032675">
    <property type="entry name" value="LRR_dom_sf"/>
</dbReference>
<dbReference type="Gene3D" id="3.80.10.10">
    <property type="entry name" value="Ribonuclease Inhibitor"/>
    <property type="match status" value="1"/>
</dbReference>
<sequence length="319" mass="35941">MEYDYRAVLAGVELETILFRPCLELLAIKSLASVMKDYVDACGVEYMYDRIGTLPRSSITLLSIHCRDINDDIAYILGRHCHVQDLVLHACSNIEQEDDEIELENKVVQGIECDWNTRTLTTAGLLSIVNNISSSMNHDDGDEDILESWENLSLDDTDEDTLTSIHTATIDARGCDLQRLELRNFHPQKKFLHELGYFLSKCPNLTHLSLSSSLDSTTGPQILFYHYEEMQFGTETIVDILPNLQVLDLQGCQWLTVDTLKTFLFHIKNPSACNGECKSYTPTLEMVCVGSCNKYVSEKCTALNEFTAGKPLICINPPL</sequence>
<reference evidence="1 2" key="1">
    <citation type="journal article" date="2021" name="Sci. Rep.">
        <title>The genome of the diatom Chaetoceros tenuissimus carries an ancient integrated fragment of an extant virus.</title>
        <authorList>
            <person name="Hongo Y."/>
            <person name="Kimura K."/>
            <person name="Takaki Y."/>
            <person name="Yoshida Y."/>
            <person name="Baba S."/>
            <person name="Kobayashi G."/>
            <person name="Nagasaki K."/>
            <person name="Hano T."/>
            <person name="Tomaru Y."/>
        </authorList>
    </citation>
    <scope>NUCLEOTIDE SEQUENCE [LARGE SCALE GENOMIC DNA]</scope>
    <source>
        <strain evidence="1 2">NIES-3715</strain>
    </source>
</reference>
<protein>
    <submittedName>
        <fullName evidence="1">Uncharacterized protein</fullName>
    </submittedName>
</protein>
<evidence type="ECO:0000313" key="1">
    <source>
        <dbReference type="EMBL" id="GFH47285.1"/>
    </source>
</evidence>
<comment type="caution">
    <text evidence="1">The sequence shown here is derived from an EMBL/GenBank/DDBJ whole genome shotgun (WGS) entry which is preliminary data.</text>
</comment>
<organism evidence="1 2">
    <name type="scientific">Chaetoceros tenuissimus</name>
    <dbReference type="NCBI Taxonomy" id="426638"/>
    <lineage>
        <taxon>Eukaryota</taxon>
        <taxon>Sar</taxon>
        <taxon>Stramenopiles</taxon>
        <taxon>Ochrophyta</taxon>
        <taxon>Bacillariophyta</taxon>
        <taxon>Coscinodiscophyceae</taxon>
        <taxon>Chaetocerotophycidae</taxon>
        <taxon>Chaetocerotales</taxon>
        <taxon>Chaetocerotaceae</taxon>
        <taxon>Chaetoceros</taxon>
    </lineage>
</organism>
<proteinExistence type="predicted"/>
<dbReference type="Proteomes" id="UP001054902">
    <property type="component" value="Unassembled WGS sequence"/>
</dbReference>
<evidence type="ECO:0000313" key="2">
    <source>
        <dbReference type="Proteomes" id="UP001054902"/>
    </source>
</evidence>
<accession>A0AAD3H1W0</accession>
<dbReference type="SUPFAM" id="SSF52047">
    <property type="entry name" value="RNI-like"/>
    <property type="match status" value="1"/>
</dbReference>
<keyword evidence="2" id="KW-1185">Reference proteome</keyword>
<dbReference type="EMBL" id="BLLK01000022">
    <property type="protein sequence ID" value="GFH47285.1"/>
    <property type="molecule type" value="Genomic_DNA"/>
</dbReference>
<gene>
    <name evidence="1" type="ORF">CTEN210_03760</name>
</gene>
<dbReference type="AlphaFoldDB" id="A0AAD3H1W0"/>